<dbReference type="RefSeq" id="WP_012961760.1">
    <property type="nucleotide sequence ID" value="NC_013798.1"/>
</dbReference>
<evidence type="ECO:0000256" key="3">
    <source>
        <dbReference type="ARBA" id="ARBA00006047"/>
    </source>
</evidence>
<evidence type="ECO:0000256" key="9">
    <source>
        <dbReference type="ARBA" id="ARBA00025174"/>
    </source>
</evidence>
<gene>
    <name evidence="12" type="ordered locus">GALLO_0786</name>
</gene>
<dbReference type="CDD" id="cd04300">
    <property type="entry name" value="GT35_Glycogen_Phosphorylase"/>
    <property type="match status" value="1"/>
</dbReference>
<evidence type="ECO:0000256" key="7">
    <source>
        <dbReference type="ARBA" id="ARBA00022898"/>
    </source>
</evidence>
<dbReference type="InterPro" id="IPR011833">
    <property type="entry name" value="Glycg_phsphrylas"/>
</dbReference>
<dbReference type="AlphaFoldDB" id="A0AA36JXW1"/>
<dbReference type="SUPFAM" id="SSF53756">
    <property type="entry name" value="UDP-Glycosyltransferase/glycogen phosphorylase"/>
    <property type="match status" value="1"/>
</dbReference>
<dbReference type="PANTHER" id="PTHR11468:SF3">
    <property type="entry name" value="GLYCOGEN PHOSPHORYLASE, LIVER FORM"/>
    <property type="match status" value="1"/>
</dbReference>
<comment type="similarity">
    <text evidence="3 11">Belongs to the glycogen phosphorylase family.</text>
</comment>
<dbReference type="Proteomes" id="UP000001517">
    <property type="component" value="Chromosome"/>
</dbReference>
<evidence type="ECO:0000256" key="1">
    <source>
        <dbReference type="ARBA" id="ARBA00001275"/>
    </source>
</evidence>
<feature type="modified residue" description="N6-(pyridoxal phosphate)lysine" evidence="10">
    <location>
        <position position="648"/>
    </location>
</feature>
<keyword evidence="7 10" id="KW-0663">Pyridoxal phosphate</keyword>
<evidence type="ECO:0000313" key="13">
    <source>
        <dbReference type="Proteomes" id="UP000001517"/>
    </source>
</evidence>
<name>A0AA36JXW1_STRG3</name>
<proteinExistence type="inferred from homology"/>
<dbReference type="PANTHER" id="PTHR11468">
    <property type="entry name" value="GLYCOGEN PHOSPHORYLASE"/>
    <property type="match status" value="1"/>
</dbReference>
<organism evidence="12 13">
    <name type="scientific">Streptococcus gallolyticus (strain UCN34)</name>
    <dbReference type="NCBI Taxonomy" id="637909"/>
    <lineage>
        <taxon>Bacteria</taxon>
        <taxon>Bacillati</taxon>
        <taxon>Bacillota</taxon>
        <taxon>Bacilli</taxon>
        <taxon>Lactobacillales</taxon>
        <taxon>Streptococcaceae</taxon>
        <taxon>Streptococcus</taxon>
    </lineage>
</organism>
<evidence type="ECO:0000256" key="10">
    <source>
        <dbReference type="PIRSR" id="PIRSR000460-1"/>
    </source>
</evidence>
<dbReference type="EC" id="2.4.1.1" evidence="11"/>
<evidence type="ECO:0000256" key="2">
    <source>
        <dbReference type="ARBA" id="ARBA00001933"/>
    </source>
</evidence>
<comment type="function">
    <text evidence="11">Allosteric enzyme that catalyzes the rate-limiting step in glycogen catabolism, the phosphorolytic cleavage of glycogen to produce glucose-1-phosphate, and plays a central role in maintaining cellular and organismal glucose homeostasis.</text>
</comment>
<comment type="catalytic activity">
    <reaction evidence="1 11">
        <text>[(1-&gt;4)-alpha-D-glucosyl](n) + phosphate = [(1-&gt;4)-alpha-D-glucosyl](n-1) + alpha-D-glucose 1-phosphate</text>
        <dbReference type="Rhea" id="RHEA:41732"/>
        <dbReference type="Rhea" id="RHEA-COMP:9584"/>
        <dbReference type="Rhea" id="RHEA-COMP:9586"/>
        <dbReference type="ChEBI" id="CHEBI:15444"/>
        <dbReference type="ChEBI" id="CHEBI:43474"/>
        <dbReference type="ChEBI" id="CHEBI:58601"/>
        <dbReference type="EC" id="2.4.1.1"/>
    </reaction>
</comment>
<dbReference type="GO" id="GO:0005737">
    <property type="term" value="C:cytoplasm"/>
    <property type="evidence" value="ECO:0007669"/>
    <property type="project" value="TreeGrafter"/>
</dbReference>
<keyword evidence="6 11" id="KW-0808">Transferase</keyword>
<keyword evidence="8 11" id="KW-0119">Carbohydrate metabolism</keyword>
<dbReference type="GO" id="GO:0008184">
    <property type="term" value="F:glycogen phosphorylase activity"/>
    <property type="evidence" value="ECO:0007669"/>
    <property type="project" value="InterPro"/>
</dbReference>
<evidence type="ECO:0000256" key="8">
    <source>
        <dbReference type="ARBA" id="ARBA00023277"/>
    </source>
</evidence>
<dbReference type="Pfam" id="PF00343">
    <property type="entry name" value="Phosphorylase"/>
    <property type="match status" value="1"/>
</dbReference>
<dbReference type="Gene3D" id="3.40.50.2000">
    <property type="entry name" value="Glycogen Phosphorylase B"/>
    <property type="match status" value="2"/>
</dbReference>
<dbReference type="KEGG" id="sga:GALLO_0786"/>
<comment type="function">
    <text evidence="9">Phosphorylase is an important allosteric enzyme in carbohydrate metabolism. Enzymes from different sources differ in their regulatory mechanisms and in their natural substrates. However, all known phosphorylases share catalytic and structural properties.</text>
</comment>
<sequence>MKLTKEEFIRDFKDTLHEEQLIKVPDATPAELFTSLAQTVRKYYTPLWLERNRKISENHEKVAYYFSIEFLPGRMLETNLLNLGILDIVKEAFAELNVDFDAVKNAEHDMALGNGGLGRLAAAFMDSLATTGYPGFGNGLRYKYGLFKQRIVDGYQVELPDSWFGSIGNVWETRKDHDTVEVKLFGDVYLQADKDGKLSPVYNNAQILRAVPYDVPQLGYQNDIVNNLRLWDVEIPEEYELDYPTIADRRSVQDITSILYPDDSSYEGKQLRLVQEYFMTSAGLQTIIKSYLKQGLPLEKIHEKVSVHINDTHPAVAPAEFMRLLVDEYRLEWDVAWDVTTKTMSYTNHTILAEALEKWDAELFKKVLPRVYQIILEIDNRFVSDMASDGVAPQIIENTRIVKDGLIHMANLAIIGGYSVNGVAKLHTELLKEDTLRDFYNLYPEKFNNKTNGIVQRRWTQIADQPLSTTIDKWIGNGWRSDIHELRKLNDLVDNPEVLNDFYHVKQEAKARLAAYIKETTGIEVSTDAIFDVQVKRLHAYKRQLLNILNIIKQYWDLKDNPDKDIVPHVYIFGAKAAPGYHFAKSVIKVINELANLINNDSSLNGKLKVVFLENYNVSLAELIIPAANVSEQISLASKEASGTSNMKFMMTGAITLATLDGANIEIKDEVGSDNIVIFGMDKDDVYRHYERHDYYSRSIYENNPIIRRVVDSFINGTIPNIQGEGTEIYESLITHNDEYFLLEDFTAYVEAQEKIDQLYRNQEQWMRMSLINIANSDKFTSDDTITQYAKEIWQLKN</sequence>
<keyword evidence="4" id="KW-0021">Allosteric enzyme</keyword>
<accession>A0AA36JXW1</accession>
<reference evidence="12 13" key="1">
    <citation type="journal article" date="2010" name="J. Bacteriol.">
        <title>Genome sequence of Streptococcus gallolyticus: insights into its adaptation to the bovine rumen and its ability to cause endocarditis.</title>
        <authorList>
            <person name="Rusniok C."/>
            <person name="Couve E."/>
            <person name="Da Cunha V."/>
            <person name="El Gana R."/>
            <person name="Zidane N."/>
            <person name="Bouchier C."/>
            <person name="Poyart C."/>
            <person name="Leclercq R."/>
            <person name="Trieu-Cuot P."/>
            <person name="Glaser P."/>
        </authorList>
    </citation>
    <scope>NUCLEOTIDE SEQUENCE [LARGE SCALE GENOMIC DNA]</scope>
    <source>
        <strain evidence="12 13">UCN34</strain>
    </source>
</reference>
<evidence type="ECO:0000256" key="4">
    <source>
        <dbReference type="ARBA" id="ARBA00022533"/>
    </source>
</evidence>
<comment type="cofactor">
    <cofactor evidence="2 11">
        <name>pyridoxal 5'-phosphate</name>
        <dbReference type="ChEBI" id="CHEBI:597326"/>
    </cofactor>
</comment>
<protein>
    <recommendedName>
        <fullName evidence="11">Alpha-1,4 glucan phosphorylase</fullName>
        <ecNumber evidence="11">2.4.1.1</ecNumber>
    </recommendedName>
</protein>
<evidence type="ECO:0000256" key="11">
    <source>
        <dbReference type="RuleBase" id="RU000587"/>
    </source>
</evidence>
<dbReference type="PIRSF" id="PIRSF000460">
    <property type="entry name" value="Pprylas_GlgP"/>
    <property type="match status" value="1"/>
</dbReference>
<dbReference type="GO" id="GO:0005980">
    <property type="term" value="P:glycogen catabolic process"/>
    <property type="evidence" value="ECO:0007669"/>
    <property type="project" value="TreeGrafter"/>
</dbReference>
<evidence type="ECO:0000256" key="6">
    <source>
        <dbReference type="ARBA" id="ARBA00022679"/>
    </source>
</evidence>
<dbReference type="GO" id="GO:0030170">
    <property type="term" value="F:pyridoxal phosphate binding"/>
    <property type="evidence" value="ECO:0007669"/>
    <property type="project" value="InterPro"/>
</dbReference>
<dbReference type="FunFam" id="3.40.50.2000:FF:000003">
    <property type="entry name" value="Alpha-1,4 glucan phosphorylase"/>
    <property type="match status" value="1"/>
</dbReference>
<dbReference type="InterPro" id="IPR000811">
    <property type="entry name" value="Glyco_trans_35"/>
</dbReference>
<evidence type="ECO:0000313" key="12">
    <source>
        <dbReference type="EMBL" id="CBI13278.1"/>
    </source>
</evidence>
<dbReference type="EMBL" id="FN597254">
    <property type="protein sequence ID" value="CBI13278.1"/>
    <property type="molecule type" value="Genomic_DNA"/>
</dbReference>
<keyword evidence="5 11" id="KW-0328">Glycosyltransferase</keyword>
<dbReference type="NCBIfam" id="TIGR02093">
    <property type="entry name" value="P_ylase"/>
    <property type="match status" value="1"/>
</dbReference>
<evidence type="ECO:0000256" key="5">
    <source>
        <dbReference type="ARBA" id="ARBA00022676"/>
    </source>
</evidence>